<reference evidence="4 7" key="2">
    <citation type="submission" date="2024-07" db="EMBL/GenBank/DDBJ databases">
        <title>Active virus-host system and metabolic interactions in a Lokiarchaeon culture.</title>
        <authorList>
            <person name="Ponce Toledo R.I."/>
            <person name="Rodrigues Oliveira T."/>
            <person name="Schleper C."/>
        </authorList>
    </citation>
    <scope>NUCLEOTIDE SEQUENCE [LARGE SCALE GENOMIC DNA]</scope>
    <source>
        <strain evidence="4 7">B35</strain>
    </source>
</reference>
<dbReference type="PANTHER" id="PTHR46470:SF2">
    <property type="entry name" value="GLYCERALDEHYDE 3-PHOSPHATE PHOSPHATASE"/>
    <property type="match status" value="1"/>
</dbReference>
<name>A0A8G2C6P0_9BACT</name>
<comment type="caution">
    <text evidence="5">The sequence shown here is derived from an EMBL/GenBank/DDBJ whole genome shotgun (WGS) entry which is preliminary data.</text>
</comment>
<dbReference type="GO" id="GO:0016791">
    <property type="term" value="F:phosphatase activity"/>
    <property type="evidence" value="ECO:0007669"/>
    <property type="project" value="TreeGrafter"/>
</dbReference>
<dbReference type="GO" id="GO:0046872">
    <property type="term" value="F:metal ion binding"/>
    <property type="evidence" value="ECO:0007669"/>
    <property type="project" value="UniProtKB-KW"/>
</dbReference>
<evidence type="ECO:0000313" key="4">
    <source>
        <dbReference type="EMBL" id="MEZ6853401.1"/>
    </source>
</evidence>
<sequence length="166" mass="18542">MFDRALLFDWGGTLMQTMPIYLGEKRGWSTVPAVDGAVDAVRTVSKSWRVALATNASESGDEAMLDAFAPLGIRECFSAVYSYGGAGHPKPWAEFWRYVLDNLKLPPERVVMVGDSYMDDIWGATEVGMNGIWFNQHSDERKEKKRIRTIHSYAELNAALVSLGFS</sequence>
<evidence type="ECO:0000313" key="7">
    <source>
        <dbReference type="Proteomes" id="UP001568358"/>
    </source>
</evidence>
<dbReference type="Proteomes" id="UP000184001">
    <property type="component" value="Unassembled WGS sequence"/>
</dbReference>
<dbReference type="EMBL" id="FQZR01000002">
    <property type="protein sequence ID" value="SHI48445.1"/>
    <property type="molecule type" value="Genomic_DNA"/>
</dbReference>
<keyword evidence="3" id="KW-0460">Magnesium</keyword>
<proteinExistence type="predicted"/>
<evidence type="ECO:0000256" key="2">
    <source>
        <dbReference type="ARBA" id="ARBA00022801"/>
    </source>
</evidence>
<evidence type="ECO:0000256" key="3">
    <source>
        <dbReference type="ARBA" id="ARBA00022842"/>
    </source>
</evidence>
<dbReference type="EMBL" id="JBFSOO010000004">
    <property type="protein sequence ID" value="MEZ6853401.1"/>
    <property type="molecule type" value="Genomic_DNA"/>
</dbReference>
<reference evidence="5 6" key="1">
    <citation type="submission" date="2016-11" db="EMBL/GenBank/DDBJ databases">
        <authorList>
            <person name="Varghese N."/>
            <person name="Submissions S."/>
        </authorList>
    </citation>
    <scope>NUCLEOTIDE SEQUENCE [LARGE SCALE GENOMIC DNA]</scope>
    <source>
        <strain evidence="5 6">DSM 17919</strain>
    </source>
</reference>
<dbReference type="InterPro" id="IPR023214">
    <property type="entry name" value="HAD_sf"/>
</dbReference>
<accession>A0A8G2C6P0</accession>
<dbReference type="InterPro" id="IPR036412">
    <property type="entry name" value="HAD-like_sf"/>
</dbReference>
<dbReference type="SUPFAM" id="SSF56784">
    <property type="entry name" value="HAD-like"/>
    <property type="match status" value="1"/>
</dbReference>
<protein>
    <submittedName>
        <fullName evidence="4">HAD family hydrolase</fullName>
        <ecNumber evidence="4">3.1.3.-</ecNumber>
    </submittedName>
    <submittedName>
        <fullName evidence="5">Putative hydrolase of the HAD superfamily</fullName>
    </submittedName>
</protein>
<organism evidence="5 6">
    <name type="scientific">Halodesulfovibrio aestuarii</name>
    <dbReference type="NCBI Taxonomy" id="126333"/>
    <lineage>
        <taxon>Bacteria</taxon>
        <taxon>Pseudomonadati</taxon>
        <taxon>Thermodesulfobacteriota</taxon>
        <taxon>Desulfovibrionia</taxon>
        <taxon>Desulfovibrionales</taxon>
        <taxon>Desulfovibrionaceae</taxon>
        <taxon>Halodesulfovibrio</taxon>
    </lineage>
</organism>
<dbReference type="CDD" id="cd01427">
    <property type="entry name" value="HAD_like"/>
    <property type="match status" value="1"/>
</dbReference>
<keyword evidence="2 5" id="KW-0378">Hydrolase</keyword>
<evidence type="ECO:0000313" key="5">
    <source>
        <dbReference type="EMBL" id="SHI48445.1"/>
    </source>
</evidence>
<evidence type="ECO:0000256" key="1">
    <source>
        <dbReference type="ARBA" id="ARBA00022723"/>
    </source>
</evidence>
<keyword evidence="7" id="KW-1185">Reference proteome</keyword>
<dbReference type="PANTHER" id="PTHR46470">
    <property type="entry name" value="N-ACYLNEURAMINATE-9-PHOSPHATASE"/>
    <property type="match status" value="1"/>
</dbReference>
<dbReference type="AlphaFoldDB" id="A0A8G2C6P0"/>
<dbReference type="Gene3D" id="3.40.50.1000">
    <property type="entry name" value="HAD superfamily/HAD-like"/>
    <property type="match status" value="1"/>
</dbReference>
<dbReference type="EC" id="3.1.3.-" evidence="4"/>
<evidence type="ECO:0000313" key="6">
    <source>
        <dbReference type="Proteomes" id="UP000184001"/>
    </source>
</evidence>
<dbReference type="Pfam" id="PF00702">
    <property type="entry name" value="Hydrolase"/>
    <property type="match status" value="1"/>
</dbReference>
<keyword evidence="1" id="KW-0479">Metal-binding</keyword>
<gene>
    <name evidence="4" type="ORF">AB2Z07_07655</name>
    <name evidence="5" type="ORF">SAMN05660830_00095</name>
</gene>
<dbReference type="Proteomes" id="UP001568358">
    <property type="component" value="Unassembled WGS sequence"/>
</dbReference>
<dbReference type="InterPro" id="IPR051400">
    <property type="entry name" value="HAD-like_hydrolase"/>
</dbReference>
<dbReference type="RefSeq" id="WP_020001234.1">
    <property type="nucleotide sequence ID" value="NZ_CP192217.1"/>
</dbReference>